<comment type="caution">
    <text evidence="1">The sequence shown here is derived from an EMBL/GenBank/DDBJ whole genome shotgun (WGS) entry which is preliminary data.</text>
</comment>
<protein>
    <submittedName>
        <fullName evidence="1">Uncharacterized protein</fullName>
    </submittedName>
</protein>
<dbReference type="EMBL" id="RXOF01000002">
    <property type="protein sequence ID" value="RTQ52297.1"/>
    <property type="molecule type" value="Genomic_DNA"/>
</dbReference>
<proteinExistence type="predicted"/>
<reference evidence="1 2" key="1">
    <citation type="submission" date="2018-12" db="EMBL/GenBank/DDBJ databases">
        <title>Hymenobacter gummosus sp. nov., isolated from a spring.</title>
        <authorList>
            <person name="Nie L."/>
        </authorList>
    </citation>
    <scope>NUCLEOTIDE SEQUENCE [LARGE SCALE GENOMIC DNA]</scope>
    <source>
        <strain evidence="1 2">KCTC 52166</strain>
    </source>
</reference>
<evidence type="ECO:0000313" key="1">
    <source>
        <dbReference type="EMBL" id="RTQ52297.1"/>
    </source>
</evidence>
<name>A0A3S0JJJ2_9BACT</name>
<sequence>MRSAATAPASPVAGAAVQAAPLGAVARRLLGVCRAHHGRAVGLSTLALRSGLRVERCGEELHELAAAGLVRYTSSAAPLWAPAAPWQPALCFATATPWGVVCSAPQPGHPRIYQQQAAAGSYATQAQAQSAADQLNHAAPVLRLRPADRYAELPEPQFEPHPWDLK</sequence>
<evidence type="ECO:0000313" key="2">
    <source>
        <dbReference type="Proteomes" id="UP000282184"/>
    </source>
</evidence>
<gene>
    <name evidence="1" type="ORF">EJV47_04550</name>
</gene>
<organism evidence="1 2">
    <name type="scientific">Hymenobacter gummosus</name>
    <dbReference type="NCBI Taxonomy" id="1776032"/>
    <lineage>
        <taxon>Bacteria</taxon>
        <taxon>Pseudomonadati</taxon>
        <taxon>Bacteroidota</taxon>
        <taxon>Cytophagia</taxon>
        <taxon>Cytophagales</taxon>
        <taxon>Hymenobacteraceae</taxon>
        <taxon>Hymenobacter</taxon>
    </lineage>
</organism>
<dbReference type="RefSeq" id="WP_126691954.1">
    <property type="nucleotide sequence ID" value="NZ_RXOF01000002.1"/>
</dbReference>
<accession>A0A3S0JJJ2</accession>
<dbReference type="Proteomes" id="UP000282184">
    <property type="component" value="Unassembled WGS sequence"/>
</dbReference>
<keyword evidence="2" id="KW-1185">Reference proteome</keyword>
<dbReference type="AlphaFoldDB" id="A0A3S0JJJ2"/>